<dbReference type="NCBIfam" id="TIGR02385">
    <property type="entry name" value="RelE_StbE"/>
    <property type="match status" value="1"/>
</dbReference>
<evidence type="ECO:0000256" key="2">
    <source>
        <dbReference type="PIRSR" id="PIRSR006156-1"/>
    </source>
</evidence>
<dbReference type="SUPFAM" id="SSF143011">
    <property type="entry name" value="RelE-like"/>
    <property type="match status" value="1"/>
</dbReference>
<evidence type="ECO:0000313" key="3">
    <source>
        <dbReference type="EMBL" id="AEH63610.1"/>
    </source>
</evidence>
<accession>A0A0H3G4Q3</accession>
<dbReference type="PIRSF" id="PIRSF006156">
    <property type="entry name" value="YafQ"/>
    <property type="match status" value="1"/>
</dbReference>
<keyword evidence="3" id="KW-0614">Plasmid</keyword>
<dbReference type="AlphaFoldDB" id="A0A0H3G4Q3"/>
<dbReference type="Gene3D" id="3.30.2310.20">
    <property type="entry name" value="RelE-like"/>
    <property type="match status" value="1"/>
</dbReference>
<dbReference type="InterPro" id="IPR035093">
    <property type="entry name" value="RelE/ParE_toxin_dom_sf"/>
</dbReference>
<dbReference type="InterPro" id="IPR004386">
    <property type="entry name" value="Toxin_YafQ-like"/>
</dbReference>
<evidence type="ECO:0000313" key="4">
    <source>
        <dbReference type="Proteomes" id="UP000001494"/>
    </source>
</evidence>
<dbReference type="RefSeq" id="WP_012817705.1">
    <property type="nucleotide sequence ID" value="NC_017181.1"/>
</dbReference>
<protein>
    <submittedName>
        <fullName evidence="3">Addiction module toxin, RelE/StbE family</fullName>
    </submittedName>
</protein>
<dbReference type="OrthoDB" id="7030467at2"/>
<dbReference type="Pfam" id="PF15738">
    <property type="entry name" value="YafQ_toxin"/>
    <property type="match status" value="1"/>
</dbReference>
<dbReference type="eggNOG" id="COG3041">
    <property type="taxonomic scope" value="Bacteria"/>
</dbReference>
<feature type="active site" description="Proton donor" evidence="2">
    <location>
        <position position="84"/>
    </location>
</feature>
<evidence type="ECO:0000256" key="1">
    <source>
        <dbReference type="ARBA" id="ARBA00022649"/>
    </source>
</evidence>
<dbReference type="KEGG" id="zmm:Zmob_1817"/>
<dbReference type="PANTHER" id="PTHR40588:SF1">
    <property type="entry name" value="MRNA INTERFERASE TOXIN YAFQ"/>
    <property type="match status" value="1"/>
</dbReference>
<dbReference type="PANTHER" id="PTHR40588">
    <property type="entry name" value="MRNA INTERFERASE TOXIN YAFQ"/>
    <property type="match status" value="1"/>
</dbReference>
<proteinExistence type="predicted"/>
<dbReference type="GO" id="GO:0004521">
    <property type="term" value="F:RNA endonuclease activity"/>
    <property type="evidence" value="ECO:0007669"/>
    <property type="project" value="TreeGrafter"/>
</dbReference>
<dbReference type="GO" id="GO:0006402">
    <property type="term" value="P:mRNA catabolic process"/>
    <property type="evidence" value="ECO:0007669"/>
    <property type="project" value="TreeGrafter"/>
</dbReference>
<dbReference type="Proteomes" id="UP000001494">
    <property type="component" value="Plasmid pZMOB03"/>
</dbReference>
<reference evidence="3 4" key="1">
    <citation type="journal article" date="2011" name="J. Bacteriol.">
        <title>Genome sequence of the ethanol-producing Zymomonas mobilis subsp. mobilis lectotype strain ATCC 10988.</title>
        <authorList>
            <person name="Pappas K.M."/>
            <person name="Kouvelis V.N."/>
            <person name="Saunders E."/>
            <person name="Brettin T.S."/>
            <person name="Bruce D."/>
            <person name="Detter C."/>
            <person name="Balakireva M."/>
            <person name="Han C.S."/>
            <person name="Savvakis G."/>
            <person name="Kyrpides N.C."/>
            <person name="Typas M.A."/>
        </authorList>
    </citation>
    <scope>NUCLEOTIDE SEQUENCE [LARGE SCALE GENOMIC DNA]</scope>
    <source>
        <strain evidence="4">ATCC 10988 / DSM 424 / CCUG 17860 / LMG 404 / NCIMB 8938 / NRRL B-806 / ZM1</strain>
        <plasmid evidence="3">pZMOB03</plasmid>
    </source>
</reference>
<gene>
    <name evidence="3" type="ordered locus">Zmob_1817</name>
</gene>
<dbReference type="EMBL" id="CP002853">
    <property type="protein sequence ID" value="AEH63610.1"/>
    <property type="molecule type" value="Genomic_DNA"/>
</dbReference>
<dbReference type="InterPro" id="IPR007712">
    <property type="entry name" value="RelE/ParE_toxin"/>
</dbReference>
<name>A0A0H3G4Q3_ZYMMA</name>
<dbReference type="HOGENOM" id="CLU_161929_4_0_5"/>
<keyword evidence="1" id="KW-1277">Toxin-antitoxin system</keyword>
<sequence length="89" mass="10423">MRKVLLEKQFKKDAKKNFLEFVTPAWAEILNCLCQDLELPPRYRDHALSGNWLGFRDCHVKPDLVLIYMKNGDDYVQLVRLGSHSELFG</sequence>
<organism evidence="3 4">
    <name type="scientific">Zymomonas mobilis subsp. mobilis (strain ATCC 10988 / DSM 424 / LMG 404 / NCIMB 8938 / NRRL B-806 / ZM1)</name>
    <dbReference type="NCBI Taxonomy" id="555217"/>
    <lineage>
        <taxon>Bacteria</taxon>
        <taxon>Pseudomonadati</taxon>
        <taxon>Pseudomonadota</taxon>
        <taxon>Alphaproteobacteria</taxon>
        <taxon>Sphingomonadales</taxon>
        <taxon>Zymomonadaceae</taxon>
        <taxon>Zymomonas</taxon>
    </lineage>
</organism>
<geneLocation type="plasmid" evidence="3 4">
    <name>pZMOB03</name>
</geneLocation>
<dbReference type="GO" id="GO:0006415">
    <property type="term" value="P:translational termination"/>
    <property type="evidence" value="ECO:0007669"/>
    <property type="project" value="TreeGrafter"/>
</dbReference>